<dbReference type="PANTHER" id="PTHR21258">
    <property type="entry name" value="DOCKING PROTEIN RELATED"/>
    <property type="match status" value="1"/>
</dbReference>
<protein>
    <submittedName>
        <fullName evidence="3">Docking protein 3-like</fullName>
    </submittedName>
</protein>
<organism evidence="3 4">
    <name type="scientific">Oryzias melastigma</name>
    <name type="common">Marine medaka</name>
    <dbReference type="NCBI Taxonomy" id="30732"/>
    <lineage>
        <taxon>Eukaryota</taxon>
        <taxon>Metazoa</taxon>
        <taxon>Chordata</taxon>
        <taxon>Craniata</taxon>
        <taxon>Vertebrata</taxon>
        <taxon>Euteleostomi</taxon>
        <taxon>Actinopterygii</taxon>
        <taxon>Neopterygii</taxon>
        <taxon>Teleostei</taxon>
        <taxon>Neoteleostei</taxon>
        <taxon>Acanthomorphata</taxon>
        <taxon>Ovalentaria</taxon>
        <taxon>Atherinomorphae</taxon>
        <taxon>Beloniformes</taxon>
        <taxon>Adrianichthyidae</taxon>
        <taxon>Oryziinae</taxon>
        <taxon>Oryzias</taxon>
    </lineage>
</organism>
<feature type="region of interest" description="Disordered" evidence="1">
    <location>
        <begin position="336"/>
        <end position="385"/>
    </location>
</feature>
<dbReference type="AlphaFoldDB" id="A0A3B3DBN7"/>
<dbReference type="InterPro" id="IPR011993">
    <property type="entry name" value="PH-like_dom_sf"/>
</dbReference>
<dbReference type="PANTHER" id="PTHR21258:SF46">
    <property type="entry name" value="DOCKING PROTEIN 1"/>
    <property type="match status" value="1"/>
</dbReference>
<accession>A0A3B3DBN7</accession>
<feature type="compositionally biased region" description="Basic and acidic residues" evidence="1">
    <location>
        <begin position="341"/>
        <end position="355"/>
    </location>
</feature>
<feature type="compositionally biased region" description="Low complexity" evidence="1">
    <location>
        <begin position="361"/>
        <end position="378"/>
    </location>
</feature>
<reference evidence="3" key="1">
    <citation type="submission" date="2025-08" db="UniProtKB">
        <authorList>
            <consortium name="Ensembl"/>
        </authorList>
    </citation>
    <scope>IDENTIFICATION</scope>
</reference>
<proteinExistence type="predicted"/>
<evidence type="ECO:0000256" key="1">
    <source>
        <dbReference type="SAM" id="MobiDB-lite"/>
    </source>
</evidence>
<dbReference type="GO" id="GO:0007265">
    <property type="term" value="P:Ras protein signal transduction"/>
    <property type="evidence" value="ECO:0007669"/>
    <property type="project" value="TreeGrafter"/>
</dbReference>
<name>A0A3B3DBN7_ORYME</name>
<dbReference type="GO" id="GO:0007169">
    <property type="term" value="P:cell surface receptor protein tyrosine kinase signaling pathway"/>
    <property type="evidence" value="ECO:0007669"/>
    <property type="project" value="TreeGrafter"/>
</dbReference>
<dbReference type="InterPro" id="IPR050996">
    <property type="entry name" value="Docking_Protein_DOK"/>
</dbReference>
<dbReference type="OMA" id="LEIQDMG"/>
<dbReference type="Ensembl" id="ENSOMET00000002321.1">
    <property type="protein sequence ID" value="ENSOMEP00000027311.1"/>
    <property type="gene ID" value="ENSOMEG00000009682.1"/>
</dbReference>
<dbReference type="GO" id="GO:0005737">
    <property type="term" value="C:cytoplasm"/>
    <property type="evidence" value="ECO:0007669"/>
    <property type="project" value="TreeGrafter"/>
</dbReference>
<sequence>MCVSVCGSGNNHIVGMWVWPNYHLPDVYLQLTVGGADPSLMDSGSKTGKVYLRPHRPGKKWKPVLLSLFPPSTNGVGRLEIQDVAGGGAAGDLSGGVRRHHPHLDRKVKVVRLSEVLSVLRLPPNAEACPMVSAPPRQRPALRSALSSSPSQENMSAFCVESQDRTLVFAALKDDCVDWVDKLCLSSFKTGNSSANAPARMEENQIYASADEAPRFWVVVQKTEAATRCGLEGPFWLEVGGASLLLREAQKKIVVGEWPYEQLRRYGSHQSVLTIEAGRRCSSGPGIFSFESSQVDRIFSLIQSSIKQRAPPSAPRSPLPKTPSMAAALETKLKIQGRKSPSLEEGPHAQEDRGGQPDATPAPITLMPLPLLPTQTPPSRRAAVHQSDGIYADPAECAPPTMKPPPTKALYIDPARVLPLKPPGAADSPPPQTDQRDSVYSEVLDRVSPHQNQQSGDPETERPEEPVYAEPTAGAEPEPDRTENKPDPFAQLYAKVCKPHKGPPPESENRTGATPPPTRLTRGEEPPDDVIYENLGII</sequence>
<feature type="compositionally biased region" description="Basic and acidic residues" evidence="1">
    <location>
        <begin position="434"/>
        <end position="448"/>
    </location>
</feature>
<dbReference type="GO" id="GO:0043410">
    <property type="term" value="P:positive regulation of MAPK cascade"/>
    <property type="evidence" value="ECO:0007669"/>
    <property type="project" value="TreeGrafter"/>
</dbReference>
<dbReference type="SUPFAM" id="SSF50729">
    <property type="entry name" value="PH domain-like"/>
    <property type="match status" value="1"/>
</dbReference>
<dbReference type="InterPro" id="IPR001849">
    <property type="entry name" value="PH_domain"/>
</dbReference>
<evidence type="ECO:0000313" key="4">
    <source>
        <dbReference type="Proteomes" id="UP000261560"/>
    </source>
</evidence>
<reference evidence="3" key="2">
    <citation type="submission" date="2025-09" db="UniProtKB">
        <authorList>
            <consortium name="Ensembl"/>
        </authorList>
    </citation>
    <scope>IDENTIFICATION</scope>
</reference>
<evidence type="ECO:0000259" key="2">
    <source>
        <dbReference type="PROSITE" id="PS51064"/>
    </source>
</evidence>
<feature type="domain" description="IRS-type PTB" evidence="2">
    <location>
        <begin position="212"/>
        <end position="316"/>
    </location>
</feature>
<dbReference type="Gene3D" id="2.30.29.30">
    <property type="entry name" value="Pleckstrin-homology domain (PH domain)/Phosphotyrosine-binding domain (PTB)"/>
    <property type="match status" value="2"/>
</dbReference>
<feature type="region of interest" description="Disordered" evidence="1">
    <location>
        <begin position="418"/>
        <end position="538"/>
    </location>
</feature>
<dbReference type="SMART" id="SM00233">
    <property type="entry name" value="PH"/>
    <property type="match status" value="1"/>
</dbReference>
<dbReference type="PROSITE" id="PS51064">
    <property type="entry name" value="IRS_PTB"/>
    <property type="match status" value="1"/>
</dbReference>
<dbReference type="GeneTree" id="ENSGT00940000155980"/>
<dbReference type="PaxDb" id="30732-ENSOMEP00000027311"/>
<dbReference type="SMART" id="SM01244">
    <property type="entry name" value="IRS"/>
    <property type="match status" value="1"/>
</dbReference>
<dbReference type="InterPro" id="IPR002404">
    <property type="entry name" value="IRS_PTB"/>
</dbReference>
<dbReference type="SMART" id="SM00310">
    <property type="entry name" value="PTBI"/>
    <property type="match status" value="1"/>
</dbReference>
<dbReference type="STRING" id="30732.ENSOMEP00000027311"/>
<dbReference type="Pfam" id="PF02174">
    <property type="entry name" value="IRS"/>
    <property type="match status" value="1"/>
</dbReference>
<keyword evidence="4" id="KW-1185">Reference proteome</keyword>
<dbReference type="Proteomes" id="UP000261560">
    <property type="component" value="Unplaced"/>
</dbReference>
<evidence type="ECO:0000313" key="3">
    <source>
        <dbReference type="Ensembl" id="ENSOMEP00000027311.1"/>
    </source>
</evidence>